<dbReference type="PANTHER" id="PTHR10846:SF8">
    <property type="entry name" value="INNER MEMBRANE PROTEIN YRBG"/>
    <property type="match status" value="1"/>
</dbReference>
<reference evidence="7 8" key="1">
    <citation type="submission" date="2016-11" db="EMBL/GenBank/DDBJ databases">
        <authorList>
            <person name="Jaros S."/>
            <person name="Januszkiewicz K."/>
            <person name="Wedrychowicz H."/>
        </authorList>
    </citation>
    <scope>NUCLEOTIDE SEQUENCE [LARGE SCALE GENOMIC DNA]</scope>
    <source>
        <strain evidence="7 8">DSM 27063</strain>
    </source>
</reference>
<feature type="transmembrane region" description="Helical" evidence="5">
    <location>
        <begin position="131"/>
        <end position="149"/>
    </location>
</feature>
<accession>A0A1M6MUK7</accession>
<dbReference type="Proteomes" id="UP000184050">
    <property type="component" value="Unassembled WGS sequence"/>
</dbReference>
<feature type="transmembrane region" description="Helical" evidence="5">
    <location>
        <begin position="222"/>
        <end position="244"/>
    </location>
</feature>
<evidence type="ECO:0000313" key="7">
    <source>
        <dbReference type="EMBL" id="SHJ87137.1"/>
    </source>
</evidence>
<evidence type="ECO:0000256" key="5">
    <source>
        <dbReference type="SAM" id="Phobius"/>
    </source>
</evidence>
<evidence type="ECO:0000259" key="6">
    <source>
        <dbReference type="Pfam" id="PF01699"/>
    </source>
</evidence>
<keyword evidence="3 5" id="KW-1133">Transmembrane helix</keyword>
<dbReference type="OrthoDB" id="9794225at2"/>
<feature type="transmembrane region" description="Helical" evidence="5">
    <location>
        <begin position="101"/>
        <end position="125"/>
    </location>
</feature>
<dbReference type="Pfam" id="PF01699">
    <property type="entry name" value="Na_Ca_ex"/>
    <property type="match status" value="2"/>
</dbReference>
<dbReference type="GO" id="GO:0005886">
    <property type="term" value="C:plasma membrane"/>
    <property type="evidence" value="ECO:0007669"/>
    <property type="project" value="TreeGrafter"/>
</dbReference>
<name>A0A1M6MUK7_9BACT</name>
<evidence type="ECO:0000256" key="1">
    <source>
        <dbReference type="ARBA" id="ARBA00004141"/>
    </source>
</evidence>
<dbReference type="GO" id="GO:0005262">
    <property type="term" value="F:calcium channel activity"/>
    <property type="evidence" value="ECO:0007669"/>
    <property type="project" value="TreeGrafter"/>
</dbReference>
<feature type="transmembrane region" description="Helical" evidence="5">
    <location>
        <begin position="287"/>
        <end position="306"/>
    </location>
</feature>
<keyword evidence="8" id="KW-1185">Reference proteome</keyword>
<dbReference type="GO" id="GO:0006874">
    <property type="term" value="P:intracellular calcium ion homeostasis"/>
    <property type="evidence" value="ECO:0007669"/>
    <property type="project" value="TreeGrafter"/>
</dbReference>
<keyword evidence="2 5" id="KW-0812">Transmembrane</keyword>
<evidence type="ECO:0000256" key="2">
    <source>
        <dbReference type="ARBA" id="ARBA00022692"/>
    </source>
</evidence>
<dbReference type="AlphaFoldDB" id="A0A1M6MUK7"/>
<dbReference type="GO" id="GO:0008273">
    <property type="term" value="F:calcium, potassium:sodium antiporter activity"/>
    <property type="evidence" value="ECO:0007669"/>
    <property type="project" value="TreeGrafter"/>
</dbReference>
<gene>
    <name evidence="7" type="ORF">SAMN05444280_13617</name>
</gene>
<dbReference type="Gene3D" id="1.20.1420.30">
    <property type="entry name" value="NCX, central ion-binding region"/>
    <property type="match status" value="2"/>
</dbReference>
<evidence type="ECO:0000256" key="4">
    <source>
        <dbReference type="ARBA" id="ARBA00023136"/>
    </source>
</evidence>
<sequence length="338" mass="35670">MELSVAIPLFVISALLVAVVGTYLTKTADQLADLTGLGEAIFGAVFLGGVTSLPGIVTSVVAAYNGHPELAVSNAIGGIAAQTLFLSIADITYRKTNLEHAAASITSLMQGVLLVGLLAFVLLGMTGPELLVFHIHPASFLIIGGYIVGSKMIAKAKDWPMWSPRITRATVSDLPDKENIKLNLKSVILKFALSAIVVGIAGFTIAKTGIAIAANTGLSESIVGVLFTAVATSFPELIVSVSAVKRGALTLSISNIIGGNSFDVLFIAFADMAYFNGSILHAITQSQVFIMAMTMLMTSVLIMGLLYREKEGFGKIGWESLAIIIIYFTGNIILFFYT</sequence>
<protein>
    <submittedName>
        <fullName evidence="7">Cation:H+ antiporter</fullName>
    </submittedName>
</protein>
<dbReference type="PANTHER" id="PTHR10846">
    <property type="entry name" value="SODIUM/POTASSIUM/CALCIUM EXCHANGER"/>
    <property type="match status" value="1"/>
</dbReference>
<proteinExistence type="predicted"/>
<feature type="transmembrane region" description="Helical" evidence="5">
    <location>
        <begin position="6"/>
        <end position="25"/>
    </location>
</feature>
<dbReference type="STRING" id="1168035.SAMN05444280_13617"/>
<feature type="transmembrane region" description="Helical" evidence="5">
    <location>
        <begin position="318"/>
        <end position="337"/>
    </location>
</feature>
<dbReference type="InterPro" id="IPR004837">
    <property type="entry name" value="NaCa_Exmemb"/>
</dbReference>
<keyword evidence="4 5" id="KW-0472">Membrane</keyword>
<feature type="transmembrane region" description="Helical" evidence="5">
    <location>
        <begin position="187"/>
        <end position="210"/>
    </location>
</feature>
<organism evidence="7 8">
    <name type="scientific">Tangfeifania diversioriginum</name>
    <dbReference type="NCBI Taxonomy" id="1168035"/>
    <lineage>
        <taxon>Bacteria</taxon>
        <taxon>Pseudomonadati</taxon>
        <taxon>Bacteroidota</taxon>
        <taxon>Bacteroidia</taxon>
        <taxon>Marinilabiliales</taxon>
        <taxon>Prolixibacteraceae</taxon>
        <taxon>Tangfeifania</taxon>
    </lineage>
</organism>
<feature type="domain" description="Sodium/calcium exchanger membrane region" evidence="6">
    <location>
        <begin position="7"/>
        <end position="123"/>
    </location>
</feature>
<dbReference type="RefSeq" id="WP_139279635.1">
    <property type="nucleotide sequence ID" value="NZ_FQZE01000036.1"/>
</dbReference>
<evidence type="ECO:0000313" key="8">
    <source>
        <dbReference type="Proteomes" id="UP000184050"/>
    </source>
</evidence>
<comment type="subcellular location">
    <subcellularLocation>
        <location evidence="1">Membrane</location>
        <topology evidence="1">Multi-pass membrane protein</topology>
    </subcellularLocation>
</comment>
<evidence type="ECO:0000256" key="3">
    <source>
        <dbReference type="ARBA" id="ARBA00022989"/>
    </source>
</evidence>
<feature type="transmembrane region" description="Helical" evidence="5">
    <location>
        <begin position="256"/>
        <end position="275"/>
    </location>
</feature>
<dbReference type="InterPro" id="IPR044880">
    <property type="entry name" value="NCX_ion-bd_dom_sf"/>
</dbReference>
<feature type="transmembrane region" description="Helical" evidence="5">
    <location>
        <begin position="37"/>
        <end position="64"/>
    </location>
</feature>
<feature type="domain" description="Sodium/calcium exchanger membrane region" evidence="6">
    <location>
        <begin position="188"/>
        <end position="329"/>
    </location>
</feature>
<dbReference type="InterPro" id="IPR004481">
    <property type="entry name" value="K/Na/Ca-exchanger"/>
</dbReference>
<dbReference type="EMBL" id="FQZE01000036">
    <property type="protein sequence ID" value="SHJ87137.1"/>
    <property type="molecule type" value="Genomic_DNA"/>
</dbReference>